<sequence>MHMDPSDSLEDGEHPNMVIMGRSESRSFFRSALRGTHFEQNKIPANVPSFREQIIRTSPVESFRERVKRPTIRRQVLFFIAGSCLAYSLATSQTQAETDYWFNRLTSVTHLDTTLLPVDVAMRRLQSYEESNKVSTLKFALSEWPILLKQQIISTYISAANRYYNASEGKRLCWMICGLNTMVYLAWKVPRFGPTMNRIFTHHPLSGLSYTLLTSMFSHKTFLHLAANSIALTSFGSAATTYLSGAQISDPDFPPESTSRWHFLAFYLSAGVFSGLVSHVAAAKVLYPRLVSQLAKAAPITPAVEMASKTSALPRVREILPSLGASGAIYAAVTLSALGFPDAEVTLMFPPFMPINIQTGVGALVLLDTIGILRGWRMFDHYAHLGGAAFGVMYYMYGPTWWNYLRGSIAPDVEEGKGELE</sequence>
<keyword evidence="2" id="KW-1185">Reference proteome</keyword>
<reference evidence="1" key="1">
    <citation type="journal article" date="2021" name="New Phytol.">
        <title>Evolutionary innovations through gain and loss of genes in the ectomycorrhizal Boletales.</title>
        <authorList>
            <person name="Wu G."/>
            <person name="Miyauchi S."/>
            <person name="Morin E."/>
            <person name="Kuo A."/>
            <person name="Drula E."/>
            <person name="Varga T."/>
            <person name="Kohler A."/>
            <person name="Feng B."/>
            <person name="Cao Y."/>
            <person name="Lipzen A."/>
            <person name="Daum C."/>
            <person name="Hundley H."/>
            <person name="Pangilinan J."/>
            <person name="Johnson J."/>
            <person name="Barry K."/>
            <person name="LaButti K."/>
            <person name="Ng V."/>
            <person name="Ahrendt S."/>
            <person name="Min B."/>
            <person name="Choi I.G."/>
            <person name="Park H."/>
            <person name="Plett J.M."/>
            <person name="Magnuson J."/>
            <person name="Spatafora J.W."/>
            <person name="Nagy L.G."/>
            <person name="Henrissat B."/>
            <person name="Grigoriev I.V."/>
            <person name="Yang Z.L."/>
            <person name="Xu J."/>
            <person name="Martin F.M."/>
        </authorList>
    </citation>
    <scope>NUCLEOTIDE SEQUENCE</scope>
    <source>
        <strain evidence="1">ATCC 28755</strain>
    </source>
</reference>
<comment type="caution">
    <text evidence="1">The sequence shown here is derived from an EMBL/GenBank/DDBJ whole genome shotgun (WGS) entry which is preliminary data.</text>
</comment>
<organism evidence="1 2">
    <name type="scientific">Hygrophoropsis aurantiaca</name>
    <dbReference type="NCBI Taxonomy" id="72124"/>
    <lineage>
        <taxon>Eukaryota</taxon>
        <taxon>Fungi</taxon>
        <taxon>Dikarya</taxon>
        <taxon>Basidiomycota</taxon>
        <taxon>Agaricomycotina</taxon>
        <taxon>Agaricomycetes</taxon>
        <taxon>Agaricomycetidae</taxon>
        <taxon>Boletales</taxon>
        <taxon>Coniophorineae</taxon>
        <taxon>Hygrophoropsidaceae</taxon>
        <taxon>Hygrophoropsis</taxon>
    </lineage>
</organism>
<protein>
    <submittedName>
        <fullName evidence="1">Uncharacterized protein</fullName>
    </submittedName>
</protein>
<accession>A0ACB8AJU6</accession>
<evidence type="ECO:0000313" key="1">
    <source>
        <dbReference type="EMBL" id="KAH7913821.1"/>
    </source>
</evidence>
<dbReference type="EMBL" id="MU267623">
    <property type="protein sequence ID" value="KAH7913821.1"/>
    <property type="molecule type" value="Genomic_DNA"/>
</dbReference>
<dbReference type="Proteomes" id="UP000790377">
    <property type="component" value="Unassembled WGS sequence"/>
</dbReference>
<name>A0ACB8AJU6_9AGAM</name>
<proteinExistence type="predicted"/>
<evidence type="ECO:0000313" key="2">
    <source>
        <dbReference type="Proteomes" id="UP000790377"/>
    </source>
</evidence>
<gene>
    <name evidence="1" type="ORF">BJ138DRAFT_1133792</name>
</gene>